<keyword evidence="8" id="KW-1185">Reference proteome</keyword>
<organism evidence="7 8">
    <name type="scientific">Catenulispora subtropica</name>
    <dbReference type="NCBI Taxonomy" id="450798"/>
    <lineage>
        <taxon>Bacteria</taxon>
        <taxon>Bacillati</taxon>
        <taxon>Actinomycetota</taxon>
        <taxon>Actinomycetes</taxon>
        <taxon>Catenulisporales</taxon>
        <taxon>Catenulisporaceae</taxon>
        <taxon>Catenulispora</taxon>
    </lineage>
</organism>
<comment type="caution">
    <text evidence="7">The sequence shown here is derived from an EMBL/GenBank/DDBJ whole genome shotgun (WGS) entry which is preliminary data.</text>
</comment>
<dbReference type="PROSITE" id="PS51679">
    <property type="entry name" value="SAM_MT_C5"/>
    <property type="match status" value="1"/>
</dbReference>
<gene>
    <name evidence="7" type="primary">dcm</name>
    <name evidence="7" type="ORF">GCM10009838_85540</name>
</gene>
<dbReference type="SUPFAM" id="SSF53335">
    <property type="entry name" value="S-adenosyl-L-methionine-dependent methyltransferases"/>
    <property type="match status" value="1"/>
</dbReference>
<evidence type="ECO:0000256" key="3">
    <source>
        <dbReference type="ARBA" id="ARBA00022679"/>
    </source>
</evidence>
<dbReference type="InterPro" id="IPR001525">
    <property type="entry name" value="C5_MeTfrase"/>
</dbReference>
<evidence type="ECO:0000256" key="5">
    <source>
        <dbReference type="ARBA" id="ARBA00022747"/>
    </source>
</evidence>
<comment type="similarity">
    <text evidence="6">Belongs to the class I-like SAM-binding methyltransferase superfamily. C5-methyltransferase family.</text>
</comment>
<dbReference type="InterPro" id="IPR050390">
    <property type="entry name" value="C5-Methyltransferase"/>
</dbReference>
<evidence type="ECO:0000256" key="1">
    <source>
        <dbReference type="ARBA" id="ARBA00011975"/>
    </source>
</evidence>
<dbReference type="EMBL" id="BAAAQM010000090">
    <property type="protein sequence ID" value="GAA2006158.1"/>
    <property type="molecule type" value="Genomic_DNA"/>
</dbReference>
<dbReference type="PROSITE" id="PS00095">
    <property type="entry name" value="C5_MTASE_2"/>
    <property type="match status" value="1"/>
</dbReference>
<name>A0ABN2TEA2_9ACTN</name>
<dbReference type="InterPro" id="IPR031303">
    <property type="entry name" value="C5_meth_CS"/>
</dbReference>
<feature type="active site" evidence="6">
    <location>
        <position position="144"/>
    </location>
</feature>
<keyword evidence="2 6" id="KW-0489">Methyltransferase</keyword>
<evidence type="ECO:0000256" key="2">
    <source>
        <dbReference type="ARBA" id="ARBA00022603"/>
    </source>
</evidence>
<dbReference type="Proteomes" id="UP001499854">
    <property type="component" value="Unassembled WGS sequence"/>
</dbReference>
<reference evidence="7 8" key="1">
    <citation type="journal article" date="2019" name="Int. J. Syst. Evol. Microbiol.">
        <title>The Global Catalogue of Microorganisms (GCM) 10K type strain sequencing project: providing services to taxonomists for standard genome sequencing and annotation.</title>
        <authorList>
            <consortium name="The Broad Institute Genomics Platform"/>
            <consortium name="The Broad Institute Genome Sequencing Center for Infectious Disease"/>
            <person name="Wu L."/>
            <person name="Ma J."/>
        </authorList>
    </citation>
    <scope>NUCLEOTIDE SEQUENCE [LARGE SCALE GENOMIC DNA]</scope>
    <source>
        <strain evidence="7 8">JCM 16013</strain>
    </source>
</reference>
<evidence type="ECO:0000313" key="8">
    <source>
        <dbReference type="Proteomes" id="UP001499854"/>
    </source>
</evidence>
<proteinExistence type="inferred from homology"/>
<evidence type="ECO:0000313" key="7">
    <source>
        <dbReference type="EMBL" id="GAA2006158.1"/>
    </source>
</evidence>
<accession>A0ABN2TEA2</accession>
<dbReference type="InterPro" id="IPR029063">
    <property type="entry name" value="SAM-dependent_MTases_sf"/>
</dbReference>
<evidence type="ECO:0000256" key="6">
    <source>
        <dbReference type="PROSITE-ProRule" id="PRU01016"/>
    </source>
</evidence>
<keyword evidence="3 6" id="KW-0808">Transferase</keyword>
<evidence type="ECO:0000256" key="4">
    <source>
        <dbReference type="ARBA" id="ARBA00022691"/>
    </source>
</evidence>
<dbReference type="InterPro" id="IPR018117">
    <property type="entry name" value="C5_DNA_meth_AS"/>
</dbReference>
<dbReference type="EC" id="2.1.1.37" evidence="1"/>
<dbReference type="Gene3D" id="3.90.120.10">
    <property type="entry name" value="DNA Methylase, subunit A, domain 2"/>
    <property type="match status" value="1"/>
</dbReference>
<dbReference type="Pfam" id="PF00145">
    <property type="entry name" value="DNA_methylase"/>
    <property type="match status" value="2"/>
</dbReference>
<dbReference type="Gene3D" id="3.40.50.150">
    <property type="entry name" value="Vaccinia Virus protein VP39"/>
    <property type="match status" value="1"/>
</dbReference>
<dbReference type="PANTHER" id="PTHR10629">
    <property type="entry name" value="CYTOSINE-SPECIFIC METHYLTRANSFERASE"/>
    <property type="match status" value="1"/>
</dbReference>
<dbReference type="PRINTS" id="PR00105">
    <property type="entry name" value="C5METTRFRASE"/>
</dbReference>
<keyword evidence="5" id="KW-0680">Restriction system</keyword>
<keyword evidence="4 6" id="KW-0949">S-adenosyl-L-methionine</keyword>
<sequence>MRRRLSRATSVALTLARPSTKPSASCPFPKGRDVVATPRYGLFVPPQTRPEPPQEAGTSIELFAGAGGLALAMHQARFRHLLAVEVDERACETLRLNGAKDYSPDQPRPTTVEMSWPLVCGDVREFDFKPWKDEVDVVAGGVPCQPWSLGGVHRGYEDKRNLWPELLRCVRETRPKAIVAENVKGLLRPSFRPYYDYILRQLELPHDRATKGEDWSDHDARLRARIASIREKRPDTRALTRQYDVHYQLLNAADYGVPQTRHRVFVVAFRKDLGLSEWDFPAPTHSEIELAASKADHTYWIRHGMDVREMPAQEELDLGGGGQRLAPWKTIRDALRDVHPPLRPLDKRLEHPKWIHHRGWPGAREYKGHRPNEWDHPAKTIKAGVHGVAGGENTIRLDDGEIRYLTVREVARLMTFPDNWRLEEPRSEQMRQLGNAVPVELGRVVAQSVADALWTTGPTGRG</sequence>
<protein>
    <recommendedName>
        <fullName evidence="1">DNA (cytosine-5-)-methyltransferase</fullName>
        <ecNumber evidence="1">2.1.1.37</ecNumber>
    </recommendedName>
</protein>
<dbReference type="PROSITE" id="PS00094">
    <property type="entry name" value="C5_MTASE_1"/>
    <property type="match status" value="1"/>
</dbReference>
<dbReference type="PANTHER" id="PTHR10629:SF52">
    <property type="entry name" value="DNA (CYTOSINE-5)-METHYLTRANSFERASE 1"/>
    <property type="match status" value="1"/>
</dbReference>